<keyword evidence="2" id="KW-1185">Reference proteome</keyword>
<name>A0A2L1GL66_9BACT</name>
<protein>
    <recommendedName>
        <fullName evidence="3">Transposase DDE domain-containing protein</fullName>
    </recommendedName>
</protein>
<evidence type="ECO:0000313" key="2">
    <source>
        <dbReference type="Proteomes" id="UP000239867"/>
    </source>
</evidence>
<gene>
    <name evidence="1" type="ORF">CAY53_01970</name>
</gene>
<evidence type="ECO:0000313" key="1">
    <source>
        <dbReference type="EMBL" id="AVD70398.1"/>
    </source>
</evidence>
<dbReference type="AlphaFoldDB" id="A0A2L1GL66"/>
<dbReference type="Proteomes" id="UP000239867">
    <property type="component" value="Chromosome"/>
</dbReference>
<sequence length="77" mass="9096">MRPEPSMNAVRTQLWIALCAYLLVAFTKFQSRLGQSILQILRLLQLNLFERRDLDELFCQEKQKIPLNNNQLSLFQS</sequence>
<accession>A0A2L1GL66</accession>
<reference evidence="1 2" key="1">
    <citation type="journal article" date="2018" name="MBio">
        <title>Insights into the evolution of host association through the isolation and characterization of a novel human periodontal pathobiont, Desulfobulbus oralis.</title>
        <authorList>
            <person name="Cross K.L."/>
            <person name="Chirania P."/>
            <person name="Xiong W."/>
            <person name="Beall C.J."/>
            <person name="Elkins J.G."/>
            <person name="Giannone R.J."/>
            <person name="Griffen A.L."/>
            <person name="Guss A.M."/>
            <person name="Hettich R.L."/>
            <person name="Joshi S.S."/>
            <person name="Mokrzan E.M."/>
            <person name="Martin R.K."/>
            <person name="Zhulin I.B."/>
            <person name="Leys E.J."/>
            <person name="Podar M."/>
        </authorList>
    </citation>
    <scope>NUCLEOTIDE SEQUENCE [LARGE SCALE GENOMIC DNA]</scope>
    <source>
        <strain evidence="1 2">ORNL</strain>
    </source>
</reference>
<proteinExistence type="predicted"/>
<evidence type="ECO:0008006" key="3">
    <source>
        <dbReference type="Google" id="ProtNLM"/>
    </source>
</evidence>
<organism evidence="1 2">
    <name type="scientific">Desulfobulbus oralis</name>
    <dbReference type="NCBI Taxonomy" id="1986146"/>
    <lineage>
        <taxon>Bacteria</taxon>
        <taxon>Pseudomonadati</taxon>
        <taxon>Thermodesulfobacteriota</taxon>
        <taxon>Desulfobulbia</taxon>
        <taxon>Desulfobulbales</taxon>
        <taxon>Desulfobulbaceae</taxon>
        <taxon>Desulfobulbus</taxon>
    </lineage>
</organism>
<dbReference type="EMBL" id="CP021255">
    <property type="protein sequence ID" value="AVD70398.1"/>
    <property type="molecule type" value="Genomic_DNA"/>
</dbReference>
<dbReference type="KEGG" id="deo:CAY53_01970"/>